<dbReference type="EMBL" id="CP002546">
    <property type="protein sequence ID" value="ADY61328.1"/>
    <property type="molecule type" value="Genomic_DNA"/>
</dbReference>
<protein>
    <recommendedName>
        <fullName evidence="2">Glycosyltransferase subfamily 4-like N-terminal domain-containing protein</fullName>
    </recommendedName>
</protein>
<feature type="coiled-coil region" evidence="1">
    <location>
        <begin position="357"/>
        <end position="391"/>
    </location>
</feature>
<dbReference type="KEGG" id="pbs:Plabr_3738"/>
<reference evidence="4" key="1">
    <citation type="submission" date="2011-02" db="EMBL/GenBank/DDBJ databases">
        <title>The complete genome of Planctomyces brasiliensis DSM 5305.</title>
        <authorList>
            <person name="Lucas S."/>
            <person name="Copeland A."/>
            <person name="Lapidus A."/>
            <person name="Bruce D."/>
            <person name="Goodwin L."/>
            <person name="Pitluck S."/>
            <person name="Kyrpides N."/>
            <person name="Mavromatis K."/>
            <person name="Pagani I."/>
            <person name="Ivanova N."/>
            <person name="Ovchinnikova G."/>
            <person name="Lu M."/>
            <person name="Detter J.C."/>
            <person name="Han C."/>
            <person name="Land M."/>
            <person name="Hauser L."/>
            <person name="Markowitz V."/>
            <person name="Cheng J.-F."/>
            <person name="Hugenholtz P."/>
            <person name="Woyke T."/>
            <person name="Wu D."/>
            <person name="Tindall B."/>
            <person name="Pomrenke H.G."/>
            <person name="Brambilla E."/>
            <person name="Klenk H.-P."/>
            <person name="Eisen J.A."/>
        </authorList>
    </citation>
    <scope>NUCLEOTIDE SEQUENCE [LARGE SCALE GENOMIC DNA]</scope>
    <source>
        <strain evidence="4">ATCC 49424 / DSM 5305 / JCM 21570 / NBRC 103401 / IFAM 1448</strain>
    </source>
</reference>
<accession>F0SRZ0</accession>
<organism evidence="3 4">
    <name type="scientific">Rubinisphaera brasiliensis (strain ATCC 49424 / DSM 5305 / JCM 21570 / IAM 15109 / NBRC 103401 / IFAM 1448)</name>
    <name type="common">Planctomyces brasiliensis</name>
    <dbReference type="NCBI Taxonomy" id="756272"/>
    <lineage>
        <taxon>Bacteria</taxon>
        <taxon>Pseudomonadati</taxon>
        <taxon>Planctomycetota</taxon>
        <taxon>Planctomycetia</taxon>
        <taxon>Planctomycetales</taxon>
        <taxon>Planctomycetaceae</taxon>
        <taxon>Rubinisphaera</taxon>
    </lineage>
</organism>
<dbReference type="GO" id="GO:0016757">
    <property type="term" value="F:glycosyltransferase activity"/>
    <property type="evidence" value="ECO:0007669"/>
    <property type="project" value="UniProtKB-ARBA"/>
</dbReference>
<dbReference type="STRING" id="756272.Plabr_3738"/>
<dbReference type="SUPFAM" id="SSF53756">
    <property type="entry name" value="UDP-Glycosyltransferase/glycogen phosphorylase"/>
    <property type="match status" value="1"/>
</dbReference>
<evidence type="ECO:0000313" key="3">
    <source>
        <dbReference type="EMBL" id="ADY61328.1"/>
    </source>
</evidence>
<dbReference type="OrthoDB" id="8993606at2"/>
<evidence type="ECO:0000256" key="1">
    <source>
        <dbReference type="SAM" id="Coils"/>
    </source>
</evidence>
<name>F0SRZ0_RUBBR</name>
<evidence type="ECO:0000259" key="2">
    <source>
        <dbReference type="Pfam" id="PF13439"/>
    </source>
</evidence>
<gene>
    <name evidence="3" type="ordered locus">Plabr_3738</name>
</gene>
<sequence length="422" mass="47501">MKTGLRILMTNNELASHAGSEMFLHDVALGLLRRGHNPVAYSMTLGPFAEELRQKTIPVIDNLNALQETPDVIHGQHHLEAMTAMTHFHETPAIYYCHGWLPWQERPPVFPGIRRYVAVDDLCRERLVITPGIEPEQFSTLYNFVDLERFQPREPLPAKPESALIFSNKASENNYAQLIRDACARVGIHKVDLMGQDSGNATRQPETRLPEYDIVFAKGRSALEAMAVGCAVIVTESHGVGGLVTSENVAAMRRLNFGVRLMQRSSLTESTLVDALSGYNAPDAEQVSQWIRNDVDLEVYLDKLEAIYQNVIDAASEAPLSVDARMTAVSDYIGTLKQQIQQQGYDELQAYQFQQHSRMLEQQMADLEAQRQDLEAKWQELQTELQTERQARQAALASPPPKKVWWERLFSGGERGSAEESL</sequence>
<dbReference type="eggNOG" id="COG0438">
    <property type="taxonomic scope" value="Bacteria"/>
</dbReference>
<keyword evidence="1" id="KW-0175">Coiled coil</keyword>
<dbReference type="Pfam" id="PF13439">
    <property type="entry name" value="Glyco_transf_4"/>
    <property type="match status" value="1"/>
</dbReference>
<dbReference type="Proteomes" id="UP000006860">
    <property type="component" value="Chromosome"/>
</dbReference>
<feature type="domain" description="Glycosyltransferase subfamily 4-like N-terminal" evidence="2">
    <location>
        <begin position="19"/>
        <end position="149"/>
    </location>
</feature>
<dbReference type="InterPro" id="IPR028098">
    <property type="entry name" value="Glyco_trans_4-like_N"/>
</dbReference>
<dbReference type="RefSeq" id="WP_013630047.1">
    <property type="nucleotide sequence ID" value="NC_015174.1"/>
</dbReference>
<dbReference type="HOGENOM" id="CLU_650331_0_0_0"/>
<dbReference type="Gene3D" id="3.40.50.2000">
    <property type="entry name" value="Glycogen Phosphorylase B"/>
    <property type="match status" value="2"/>
</dbReference>
<proteinExistence type="predicted"/>
<keyword evidence="4" id="KW-1185">Reference proteome</keyword>
<evidence type="ECO:0000313" key="4">
    <source>
        <dbReference type="Proteomes" id="UP000006860"/>
    </source>
</evidence>
<dbReference type="AlphaFoldDB" id="F0SRZ0"/>